<comment type="caution">
    <text evidence="2">The sequence shown here is derived from an EMBL/GenBank/DDBJ whole genome shotgun (WGS) entry which is preliminary data.</text>
</comment>
<evidence type="ECO:0000313" key="3">
    <source>
        <dbReference type="Proteomes" id="UP000033558"/>
    </source>
</evidence>
<organism evidence="2 3">
    <name type="scientific">Bombilactobacillus mellifer</name>
    <dbReference type="NCBI Taxonomy" id="1218492"/>
    <lineage>
        <taxon>Bacteria</taxon>
        <taxon>Bacillati</taxon>
        <taxon>Bacillota</taxon>
        <taxon>Bacilli</taxon>
        <taxon>Lactobacillales</taxon>
        <taxon>Lactobacillaceae</taxon>
        <taxon>Bombilactobacillus</taxon>
    </lineage>
</organism>
<dbReference type="RefSeq" id="WP_046318097.1">
    <property type="nucleotide sequence ID" value="NZ_JBHSZT010000002.1"/>
</dbReference>
<accession>A0A0F4LKX8</accession>
<sequence length="115" mass="13292">MTDILSNRVKAKLENDNKDFTRLEIEKAINILETAQKKLKKEERRQALTNLSESYDLKEDDALINDFINNLAKLNADSRKEIMRIIKLNNTSSSSKNQEKIINSKSQDNSQQPLK</sequence>
<dbReference type="PATRIC" id="fig|1218492.5.peg.65"/>
<keyword evidence="3" id="KW-1185">Reference proteome</keyword>
<dbReference type="HOGENOM" id="CLU_2105878_0_0_9"/>
<dbReference type="Proteomes" id="UP000033558">
    <property type="component" value="Plasmid pBin4p1"/>
</dbReference>
<protein>
    <submittedName>
        <fullName evidence="2">Uncharacterized protein</fullName>
    </submittedName>
</protein>
<keyword evidence="2" id="KW-0614">Plasmid</keyword>
<geneLocation type="plasmid" evidence="2">
    <name>pBin4p1</name>
</geneLocation>
<evidence type="ECO:0000256" key="1">
    <source>
        <dbReference type="SAM" id="MobiDB-lite"/>
    </source>
</evidence>
<feature type="region of interest" description="Disordered" evidence="1">
    <location>
        <begin position="92"/>
        <end position="115"/>
    </location>
</feature>
<dbReference type="EMBL" id="JXJQ01000022">
    <property type="protein sequence ID" value="KJY59497.1"/>
    <property type="molecule type" value="Genomic_DNA"/>
</dbReference>
<reference evidence="2 3" key="1">
    <citation type="submission" date="2015-01" db="EMBL/GenBank/DDBJ databases">
        <title>Comparative genomics of the lactic acid bacteria isolated from the honey bee gut.</title>
        <authorList>
            <person name="Ellegaard K.M."/>
            <person name="Tamarit D."/>
            <person name="Javelind E."/>
            <person name="Olofsson T."/>
            <person name="Andersson S.G."/>
            <person name="Vasquez A."/>
        </authorList>
    </citation>
    <scope>NUCLEOTIDE SEQUENCE [LARGE SCALE GENOMIC DNA]</scope>
    <source>
        <strain evidence="2 3">Bin4</strain>
        <plasmid evidence="2">pBin4p1</plasmid>
    </source>
</reference>
<evidence type="ECO:0000313" key="2">
    <source>
        <dbReference type="EMBL" id="KJY59497.1"/>
    </source>
</evidence>
<gene>
    <name evidence="2" type="ORF">JG30_12700</name>
</gene>
<name>A0A0F4LKX8_9LACO</name>
<dbReference type="AlphaFoldDB" id="A0A0F4LKX8"/>
<proteinExistence type="predicted"/>